<proteinExistence type="predicted"/>
<accession>A0A1R2BGD4</accession>
<dbReference type="AlphaFoldDB" id="A0A1R2BGD4"/>
<comment type="caution">
    <text evidence="1">The sequence shown here is derived from an EMBL/GenBank/DDBJ whole genome shotgun (WGS) entry which is preliminary data.</text>
</comment>
<dbReference type="OrthoDB" id="321604at2759"/>
<reference evidence="1 2" key="1">
    <citation type="submission" date="2016-11" db="EMBL/GenBank/DDBJ databases">
        <title>The macronuclear genome of Stentor coeruleus: a giant cell with tiny introns.</title>
        <authorList>
            <person name="Slabodnick M."/>
            <person name="Ruby J.G."/>
            <person name="Reiff S.B."/>
            <person name="Swart E.C."/>
            <person name="Gosai S."/>
            <person name="Prabakaran S."/>
            <person name="Witkowska E."/>
            <person name="Larue G.E."/>
            <person name="Fisher S."/>
            <person name="Freeman R.M."/>
            <person name="Gunawardena J."/>
            <person name="Chu W."/>
            <person name="Stover N.A."/>
            <person name="Gregory B.D."/>
            <person name="Nowacki M."/>
            <person name="Derisi J."/>
            <person name="Roy S.W."/>
            <person name="Marshall W.F."/>
            <person name="Sood P."/>
        </authorList>
    </citation>
    <scope>NUCLEOTIDE SEQUENCE [LARGE SCALE GENOMIC DNA]</scope>
    <source>
        <strain evidence="1">WM001</strain>
    </source>
</reference>
<sequence length="230" mass="28132">MLIEVFKFLDVYDLSKSLALVNKEYYHTTWEPELWRYLIVRDFKEEISIETNLRHRYLELFMNCCIECKKFTDNDNYYVCPLIKRVLCWPCRRLNKYKLISKTEIQTLYKISPSLLNLKFGIAHRRASVIYKGLFLESLKNFRQKNKKFVLEKLYEELDDNCKLIRDIKEIDIANMDKVFERYEKILKVEVNWDCSNHDKEYRKLYKFIRNGTAKVNFKKIFKNLKKKRN</sequence>
<dbReference type="EMBL" id="MPUH01000667">
    <property type="protein sequence ID" value="OMJ75811.1"/>
    <property type="molecule type" value="Genomic_DNA"/>
</dbReference>
<name>A0A1R2BGD4_9CILI</name>
<evidence type="ECO:0008006" key="3">
    <source>
        <dbReference type="Google" id="ProtNLM"/>
    </source>
</evidence>
<dbReference type="SUPFAM" id="SSF81383">
    <property type="entry name" value="F-box domain"/>
    <property type="match status" value="1"/>
</dbReference>
<keyword evidence="2" id="KW-1185">Reference proteome</keyword>
<gene>
    <name evidence="1" type="ORF">SteCoe_24947</name>
</gene>
<dbReference type="InterPro" id="IPR036047">
    <property type="entry name" value="F-box-like_dom_sf"/>
</dbReference>
<evidence type="ECO:0000313" key="2">
    <source>
        <dbReference type="Proteomes" id="UP000187209"/>
    </source>
</evidence>
<protein>
    <recommendedName>
        <fullName evidence="3">F-box domain-containing protein</fullName>
    </recommendedName>
</protein>
<organism evidence="1 2">
    <name type="scientific">Stentor coeruleus</name>
    <dbReference type="NCBI Taxonomy" id="5963"/>
    <lineage>
        <taxon>Eukaryota</taxon>
        <taxon>Sar</taxon>
        <taxon>Alveolata</taxon>
        <taxon>Ciliophora</taxon>
        <taxon>Postciliodesmatophora</taxon>
        <taxon>Heterotrichea</taxon>
        <taxon>Heterotrichida</taxon>
        <taxon>Stentoridae</taxon>
        <taxon>Stentor</taxon>
    </lineage>
</organism>
<evidence type="ECO:0000313" key="1">
    <source>
        <dbReference type="EMBL" id="OMJ75811.1"/>
    </source>
</evidence>
<dbReference type="Proteomes" id="UP000187209">
    <property type="component" value="Unassembled WGS sequence"/>
</dbReference>